<dbReference type="EMBL" id="FOBM01000016">
    <property type="protein sequence ID" value="SEM34508.1"/>
    <property type="molecule type" value="Genomic_DNA"/>
</dbReference>
<organism evidence="1 2">
    <name type="scientific">Streptococcus gallolyticus</name>
    <dbReference type="NCBI Taxonomy" id="315405"/>
    <lineage>
        <taxon>Bacteria</taxon>
        <taxon>Bacillati</taxon>
        <taxon>Bacillota</taxon>
        <taxon>Bacilli</taxon>
        <taxon>Lactobacillales</taxon>
        <taxon>Streptococcaceae</taxon>
        <taxon>Streptococcus</taxon>
    </lineage>
</organism>
<evidence type="ECO:0008006" key="3">
    <source>
        <dbReference type="Google" id="ProtNLM"/>
    </source>
</evidence>
<reference evidence="1 2" key="1">
    <citation type="submission" date="2016-10" db="EMBL/GenBank/DDBJ databases">
        <authorList>
            <person name="de Groot N.N."/>
        </authorList>
    </citation>
    <scope>NUCLEOTIDE SEQUENCE [LARGE SCALE GENOMIC DNA]</scope>
    <source>
        <strain evidence="1 2">VTM1R29</strain>
    </source>
</reference>
<accession>A0A1H7XMQ7</accession>
<name>A0A1H7XMQ7_9STRE</name>
<dbReference type="InterPro" id="IPR027417">
    <property type="entry name" value="P-loop_NTPase"/>
</dbReference>
<protein>
    <recommendedName>
        <fullName evidence="3">Shikimate kinase</fullName>
    </recommendedName>
</protein>
<sequence length="188" mass="22387">MMNLVIIGAQASGKMTIGQEIEKMTDMTLFHNHDSIDFVRRFMEYGPISTELIRKIRMNFFEAFAQSNKPLIFTVVIDFNDSNDIDFLRQIQDVFHSFKREVLFVELETDLTERLRRNRTEHRLQCKPLKRDLEWSENDILSTMTFAQFNPEKSPEFLKYYYKINNTELSARESAQLILQKLNDIEKM</sequence>
<gene>
    <name evidence="1" type="ORF">SAMN04487839_11624</name>
</gene>
<evidence type="ECO:0000313" key="1">
    <source>
        <dbReference type="EMBL" id="SEM34508.1"/>
    </source>
</evidence>
<dbReference type="AlphaFoldDB" id="A0A1H7XMQ7"/>
<dbReference type="Proteomes" id="UP000182764">
    <property type="component" value="Unassembled WGS sequence"/>
</dbReference>
<dbReference type="Gene3D" id="3.40.50.300">
    <property type="entry name" value="P-loop containing nucleotide triphosphate hydrolases"/>
    <property type="match status" value="1"/>
</dbReference>
<evidence type="ECO:0000313" key="2">
    <source>
        <dbReference type="Proteomes" id="UP000182764"/>
    </source>
</evidence>
<proteinExistence type="predicted"/>
<dbReference type="SUPFAM" id="SSF52540">
    <property type="entry name" value="P-loop containing nucleoside triphosphate hydrolases"/>
    <property type="match status" value="1"/>
</dbReference>